<gene>
    <name evidence="1" type="ORF">HJG60_016142</name>
</gene>
<comment type="caution">
    <text evidence="1">The sequence shown here is derived from an EMBL/GenBank/DDBJ whole genome shotgun (WGS) entry which is preliminary data.</text>
</comment>
<name>A0A833Z1V8_9CHIR</name>
<accession>A0A833Z1V8</accession>
<sequence>MNKEMYYRYCFRKTLFAERDHHCLNLALTTAARSVPVWRRLLQCYHPGISCLPFIRLNRCLHMLHTISVLSLQFLRVHLSPEVYRSVCFVLPYS</sequence>
<dbReference type="Proteomes" id="UP000664940">
    <property type="component" value="Unassembled WGS sequence"/>
</dbReference>
<organism evidence="1 2">
    <name type="scientific">Phyllostomus discolor</name>
    <name type="common">pale spear-nosed bat</name>
    <dbReference type="NCBI Taxonomy" id="89673"/>
    <lineage>
        <taxon>Eukaryota</taxon>
        <taxon>Metazoa</taxon>
        <taxon>Chordata</taxon>
        <taxon>Craniata</taxon>
        <taxon>Vertebrata</taxon>
        <taxon>Euteleostomi</taxon>
        <taxon>Mammalia</taxon>
        <taxon>Eutheria</taxon>
        <taxon>Laurasiatheria</taxon>
        <taxon>Chiroptera</taxon>
        <taxon>Yangochiroptera</taxon>
        <taxon>Phyllostomidae</taxon>
        <taxon>Phyllostominae</taxon>
        <taxon>Phyllostomus</taxon>
    </lineage>
</organism>
<dbReference type="EMBL" id="JABVXQ010000012">
    <property type="protein sequence ID" value="KAF6084794.1"/>
    <property type="molecule type" value="Genomic_DNA"/>
</dbReference>
<protein>
    <submittedName>
        <fullName evidence="1">RNA binding motif protein 26</fullName>
    </submittedName>
</protein>
<reference evidence="1 2" key="1">
    <citation type="journal article" date="2020" name="Nature">
        <title>Six reference-quality genomes reveal evolution of bat adaptations.</title>
        <authorList>
            <person name="Jebb D."/>
            <person name="Huang Z."/>
            <person name="Pippel M."/>
            <person name="Hughes G.M."/>
            <person name="Lavrichenko K."/>
            <person name="Devanna P."/>
            <person name="Winkler S."/>
            <person name="Jermiin L.S."/>
            <person name="Skirmuntt E.C."/>
            <person name="Katzourakis A."/>
            <person name="Burkitt-Gray L."/>
            <person name="Ray D.A."/>
            <person name="Sullivan K.A.M."/>
            <person name="Roscito J.G."/>
            <person name="Kirilenko B.M."/>
            <person name="Davalos L.M."/>
            <person name="Corthals A.P."/>
            <person name="Power M.L."/>
            <person name="Jones G."/>
            <person name="Ransome R.D."/>
            <person name="Dechmann D.K.N."/>
            <person name="Locatelli A.G."/>
            <person name="Puechmaille S.J."/>
            <person name="Fedrigo O."/>
            <person name="Jarvis E.D."/>
            <person name="Hiller M."/>
            <person name="Vernes S.C."/>
            <person name="Myers E.W."/>
            <person name="Teeling E.C."/>
        </authorList>
    </citation>
    <scope>NUCLEOTIDE SEQUENCE [LARGE SCALE GENOMIC DNA]</scope>
    <source>
        <strain evidence="1">Bat1K_MPI-CBG_1</strain>
    </source>
</reference>
<dbReference type="AlphaFoldDB" id="A0A833Z1V8"/>
<evidence type="ECO:0000313" key="1">
    <source>
        <dbReference type="EMBL" id="KAF6084794.1"/>
    </source>
</evidence>
<proteinExistence type="predicted"/>
<evidence type="ECO:0000313" key="2">
    <source>
        <dbReference type="Proteomes" id="UP000664940"/>
    </source>
</evidence>